<comment type="caution">
    <text evidence="6">The sequence shown here is derived from an EMBL/GenBank/DDBJ whole genome shotgun (WGS) entry which is preliminary data.</text>
</comment>
<gene>
    <name evidence="6" type="ORF">AKO1_012852</name>
</gene>
<dbReference type="GO" id="GO:0005737">
    <property type="term" value="C:cytoplasm"/>
    <property type="evidence" value="ECO:0007669"/>
    <property type="project" value="TreeGrafter"/>
</dbReference>
<evidence type="ECO:0000313" key="7">
    <source>
        <dbReference type="Proteomes" id="UP001431209"/>
    </source>
</evidence>
<proteinExistence type="inferred from homology"/>
<dbReference type="InterPro" id="IPR029062">
    <property type="entry name" value="Class_I_gatase-like"/>
</dbReference>
<keyword evidence="4" id="KW-0732">Signal</keyword>
<dbReference type="CDD" id="cd03141">
    <property type="entry name" value="GATase1_Hsp31_like"/>
    <property type="match status" value="1"/>
</dbReference>
<evidence type="ECO:0000313" key="6">
    <source>
        <dbReference type="EMBL" id="KAL0481073.1"/>
    </source>
</evidence>
<dbReference type="SUPFAM" id="SSF52317">
    <property type="entry name" value="Class I glutamine amidotransferase-like"/>
    <property type="match status" value="1"/>
</dbReference>
<keyword evidence="2" id="KW-0456">Lyase</keyword>
<comment type="similarity">
    <text evidence="3">Belongs to the peptidase C56 family. HSP31-like subfamily.</text>
</comment>
<dbReference type="InterPro" id="IPR050325">
    <property type="entry name" value="Prot/Nucl_acid_deglycase"/>
</dbReference>
<dbReference type="Gene3D" id="3.40.50.880">
    <property type="match status" value="1"/>
</dbReference>
<dbReference type="PANTHER" id="PTHR48094:SF11">
    <property type="entry name" value="GLUTATHIONE-INDEPENDENT GLYOXALASE HSP31-RELATED"/>
    <property type="match status" value="1"/>
</dbReference>
<keyword evidence="1" id="KW-0346">Stress response</keyword>
<feature type="domain" description="DJ-1/PfpI" evidence="5">
    <location>
        <begin position="55"/>
        <end position="250"/>
    </location>
</feature>
<dbReference type="GO" id="GO:0019172">
    <property type="term" value="F:glyoxalase III activity"/>
    <property type="evidence" value="ECO:0007669"/>
    <property type="project" value="TreeGrafter"/>
</dbReference>
<dbReference type="Pfam" id="PF01965">
    <property type="entry name" value="DJ-1_PfpI"/>
    <property type="match status" value="1"/>
</dbReference>
<dbReference type="EMBL" id="JAOPGA020000730">
    <property type="protein sequence ID" value="KAL0481073.1"/>
    <property type="molecule type" value="Genomic_DNA"/>
</dbReference>
<evidence type="ECO:0000256" key="1">
    <source>
        <dbReference type="ARBA" id="ARBA00023016"/>
    </source>
</evidence>
<accession>A0AAW2YW69</accession>
<reference evidence="6 7" key="1">
    <citation type="submission" date="2024-03" db="EMBL/GenBank/DDBJ databases">
        <title>The Acrasis kona genome and developmental transcriptomes reveal deep origins of eukaryotic multicellular pathways.</title>
        <authorList>
            <person name="Sheikh S."/>
            <person name="Fu C.-J."/>
            <person name="Brown M.W."/>
            <person name="Baldauf S.L."/>
        </authorList>
    </citation>
    <scope>NUCLEOTIDE SEQUENCE [LARGE SCALE GENOMIC DNA]</scope>
    <source>
        <strain evidence="6 7">ATCC MYA-3509</strain>
    </source>
</reference>
<name>A0AAW2YW69_9EUKA</name>
<sequence>MRVGLVLLIAVIATTIASKKLASHHANAEQRILLVVTSHEDLGTSGKKTGYYLPEAAHPHHVFTNAGLKVDYASPKGGKSPLDPYSVQDYKDDKISVDFLNNASVQKQLSNTIKISDVNPNKYSAIFFVGGHGPMYDLPTDVAVQQLTRAFYESNKIVAAVCHGPAGLLNVRLSNGKNLIDGKRVAGYTNGEEEEGGTTSQMPFSLEDTLKRNGGLYTKVANWQPHVVRDGNLFTGQNPASATGLAKIIVSALKKH</sequence>
<evidence type="ECO:0000256" key="3">
    <source>
        <dbReference type="ARBA" id="ARBA00038493"/>
    </source>
</evidence>
<protein>
    <submittedName>
        <fullName evidence="6">Chaperone protein HSP31</fullName>
    </submittedName>
</protein>
<dbReference type="AlphaFoldDB" id="A0AAW2YW69"/>
<dbReference type="Proteomes" id="UP001431209">
    <property type="component" value="Unassembled WGS sequence"/>
</dbReference>
<feature type="signal peptide" evidence="4">
    <location>
        <begin position="1"/>
        <end position="17"/>
    </location>
</feature>
<keyword evidence="7" id="KW-1185">Reference proteome</keyword>
<evidence type="ECO:0000256" key="4">
    <source>
        <dbReference type="SAM" id="SignalP"/>
    </source>
</evidence>
<organism evidence="6 7">
    <name type="scientific">Acrasis kona</name>
    <dbReference type="NCBI Taxonomy" id="1008807"/>
    <lineage>
        <taxon>Eukaryota</taxon>
        <taxon>Discoba</taxon>
        <taxon>Heterolobosea</taxon>
        <taxon>Tetramitia</taxon>
        <taxon>Eutetramitia</taxon>
        <taxon>Acrasidae</taxon>
        <taxon>Acrasis</taxon>
    </lineage>
</organism>
<evidence type="ECO:0000256" key="2">
    <source>
        <dbReference type="ARBA" id="ARBA00023239"/>
    </source>
</evidence>
<dbReference type="GO" id="GO:0019243">
    <property type="term" value="P:methylglyoxal catabolic process to D-lactate via S-lactoyl-glutathione"/>
    <property type="evidence" value="ECO:0007669"/>
    <property type="project" value="TreeGrafter"/>
</dbReference>
<evidence type="ECO:0000259" key="5">
    <source>
        <dbReference type="Pfam" id="PF01965"/>
    </source>
</evidence>
<feature type="chain" id="PRO_5043509240" evidence="4">
    <location>
        <begin position="18"/>
        <end position="256"/>
    </location>
</feature>
<dbReference type="InterPro" id="IPR002818">
    <property type="entry name" value="DJ-1/PfpI"/>
</dbReference>
<dbReference type="PANTHER" id="PTHR48094">
    <property type="entry name" value="PROTEIN/NUCLEIC ACID DEGLYCASE DJ-1-RELATED"/>
    <property type="match status" value="1"/>
</dbReference>